<dbReference type="GO" id="GO:0007165">
    <property type="term" value="P:signal transduction"/>
    <property type="evidence" value="ECO:0007669"/>
    <property type="project" value="InterPro"/>
</dbReference>
<keyword evidence="5" id="KW-0520">NAD</keyword>
<feature type="compositionally biased region" description="Basic and acidic residues" evidence="7">
    <location>
        <begin position="176"/>
        <end position="201"/>
    </location>
</feature>
<keyword evidence="4" id="KW-0378">Hydrolase</keyword>
<dbReference type="EMBL" id="CACSHJ010000088">
    <property type="protein sequence ID" value="CAA0370809.1"/>
    <property type="molecule type" value="Genomic_DNA"/>
</dbReference>
<feature type="region of interest" description="Disordered" evidence="7">
    <location>
        <begin position="175"/>
        <end position="227"/>
    </location>
</feature>
<dbReference type="GO" id="GO:0043531">
    <property type="term" value="F:ADP binding"/>
    <property type="evidence" value="ECO:0007669"/>
    <property type="project" value="InterPro"/>
</dbReference>
<dbReference type="FunFam" id="3.80.10.10:FF:000386">
    <property type="entry name" value="Disease resistance protein RPS4"/>
    <property type="match status" value="1"/>
</dbReference>
<dbReference type="PANTHER" id="PTHR11017:SF589">
    <property type="entry name" value="ADP-RIBOSYL CYCLASE_CYCLIC ADP-RIBOSE HYDROLASE-RELATED"/>
    <property type="match status" value="1"/>
</dbReference>
<protein>
    <recommendedName>
        <fullName evidence="1">ADP-ribosyl cyclase/cyclic ADP-ribose hydrolase</fullName>
        <ecNumber evidence="1">3.2.2.6</ecNumber>
    </recommendedName>
</protein>
<dbReference type="SUPFAM" id="SSF52058">
    <property type="entry name" value="L domain-like"/>
    <property type="match status" value="1"/>
</dbReference>
<evidence type="ECO:0000256" key="6">
    <source>
        <dbReference type="ARBA" id="ARBA00047304"/>
    </source>
</evidence>
<evidence type="ECO:0000259" key="8">
    <source>
        <dbReference type="PROSITE" id="PS50104"/>
    </source>
</evidence>
<dbReference type="SUPFAM" id="SSF52200">
    <property type="entry name" value="Toll/Interleukin receptor TIR domain"/>
    <property type="match status" value="2"/>
</dbReference>
<proteinExistence type="predicted"/>
<dbReference type="InterPro" id="IPR032675">
    <property type="entry name" value="LRR_dom_sf"/>
</dbReference>
<dbReference type="SUPFAM" id="SSF52540">
    <property type="entry name" value="P-loop containing nucleoside triphosphate hydrolases"/>
    <property type="match status" value="1"/>
</dbReference>
<dbReference type="InterPro" id="IPR035897">
    <property type="entry name" value="Toll_tir_struct_dom_sf"/>
</dbReference>
<dbReference type="OrthoDB" id="676979at2759"/>
<sequence length="1339" mass="152555">MATYEEPKMKSPRVYLNFRGAELRQSFISHLEMALIRGGVNVFVDQPLHRELESLFEVIEESSVALVILSERYTESAWCLDELVKIMEGVKQRKLIAIPIFYKVNPSQVRRLDGAFGSNLWDLGKHAEFDKLKRWKEALEYVSVVLGLAINEKSDENALIEEIVKNVRMAMSCLPRDTDSRPTEAKFPEKDDGLDLRKDDDFLSETNSDVTPELQDTEEKKQENASQSSAHRVFISFRGVEMRHGFVSHFKKALNMHGVSFFLDQNELRGDLGILLERIEESKLALVIFSSRYTESAWCLNELVKIKELMDEGKLVAIPIFYKVDPSQVIKLKGVFGDNFRSLCSIYQNHHAHIKWSEALMSIAQIAGFCLNEHTSESEIIIHIVKDVLKIITQQEGEKPPLFGMKQRMEQLDEMLESHGDETRIIGVVGMRGIGKTTLAMMLHEKWKPRFLRSVEFLDIHTKSKDCEPVWLRKTLLELLLEGKVPKIDDETTHGSVKVELLKTKIFALLDDVSDKRQLELLLGKLDWIKKGSKIIITTCDKSLLEGFADDTYVIPALNDREALQLFSYHAFHGQKLNSTSSLLTLSRMFVDYAQGHPLTLKLLATELCGKDEVHWASKLEMISKQSNKLLQDVWKESFDLLSEKQKDVFLDIVCFFKSEDEYFVRSLLDSGDPDSTDPSEVKDLVNKFLITIAGGRVEMNVPLYTFFKDLGSPQWLRLCNYEDIINKLMKMKKSGADNVRGIFLDTSNLTKSMCLDNSTFINMCNLRYMKIYDSCCPRQCKAECKLYFPDGLEFPLGEVRYLHWVKFPLEELPPDFRPENLVDLRLPYSKITRVWEGEKDTPRLKWVDLSHSSELLDLSALSKAENLRRLNLEGCTSLGQLPVEIQNMKSLVFLNLRGCIRLWSLREMNLISLKTLILSDCSNLEEFQLISESIEFLHLDGTGIKGLPHTIQKLQRLVMLNLKNCKMLSCLPNCLGNLKALDKLILSGCSRLKNLPDVRNSLKHLHTLLFDRTGAKEMPSISCFTGSEGQATAEMFVQPLGSMREWPCAINRVSALRRLCLSGNDFVSLQPDIGILYNLKWLDVKHCTKLKSVPMLPPRLQYFDAHGCDSLKRVANPVAFSVLSDQIHATFSFSNCNRLDQDAKDCIISYTRRRSQLVREELTQYNGGLASEALIGTCFPGWEVPAWFSHQASGSVLKPKLPAHWCDNKFTGFGLCAVILFDGYHNQRKRVLLKCNCEFKNEDGSSNRFSCTVGGWSEPSDTPRKLVSSHVFIGFTSSRLDINKISEDDDEEKCVYTDTYIEFEVTDGMEVIKGCEVVKCGFSLVNATEERGNICSDL</sequence>
<dbReference type="Pfam" id="PF20160">
    <property type="entry name" value="C-JID"/>
    <property type="match status" value="1"/>
</dbReference>
<dbReference type="Gene3D" id="1.10.8.430">
    <property type="entry name" value="Helical domain of apoptotic protease-activating factors"/>
    <property type="match status" value="1"/>
</dbReference>
<dbReference type="InterPro" id="IPR011713">
    <property type="entry name" value="Leu-rich_rpt_3"/>
</dbReference>
<dbReference type="InterPro" id="IPR045344">
    <property type="entry name" value="C-JID"/>
</dbReference>
<dbReference type="Proteomes" id="UP000434276">
    <property type="component" value="Unassembled WGS sequence"/>
</dbReference>
<dbReference type="Gene3D" id="3.40.50.300">
    <property type="entry name" value="P-loop containing nucleotide triphosphate hydrolases"/>
    <property type="match status" value="1"/>
</dbReference>
<gene>
    <name evidence="9" type="ORF">C24_LOCUS8673</name>
</gene>
<keyword evidence="2" id="KW-0433">Leucine-rich repeat</keyword>
<dbReference type="PRINTS" id="PR00364">
    <property type="entry name" value="DISEASERSIST"/>
</dbReference>
<evidence type="ECO:0000256" key="7">
    <source>
        <dbReference type="SAM" id="MobiDB-lite"/>
    </source>
</evidence>
<evidence type="ECO:0000256" key="1">
    <source>
        <dbReference type="ARBA" id="ARBA00011982"/>
    </source>
</evidence>
<dbReference type="Pfam" id="PF07725">
    <property type="entry name" value="LRR_3"/>
    <property type="match status" value="1"/>
</dbReference>
<dbReference type="SMART" id="SM00255">
    <property type="entry name" value="TIR"/>
    <property type="match status" value="2"/>
</dbReference>
<dbReference type="InterPro" id="IPR002182">
    <property type="entry name" value="NB-ARC"/>
</dbReference>
<feature type="domain" description="TIR" evidence="8">
    <location>
        <begin position="10"/>
        <end position="171"/>
    </location>
</feature>
<dbReference type="InterPro" id="IPR000157">
    <property type="entry name" value="TIR_dom"/>
</dbReference>
<evidence type="ECO:0000256" key="5">
    <source>
        <dbReference type="ARBA" id="ARBA00023027"/>
    </source>
</evidence>
<comment type="catalytic activity">
    <reaction evidence="6">
        <text>NAD(+) + H2O = ADP-D-ribose + nicotinamide + H(+)</text>
        <dbReference type="Rhea" id="RHEA:16301"/>
        <dbReference type="ChEBI" id="CHEBI:15377"/>
        <dbReference type="ChEBI" id="CHEBI:15378"/>
        <dbReference type="ChEBI" id="CHEBI:17154"/>
        <dbReference type="ChEBI" id="CHEBI:57540"/>
        <dbReference type="ChEBI" id="CHEBI:57967"/>
        <dbReference type="EC" id="3.2.2.6"/>
    </reaction>
    <physiologicalReaction direction="left-to-right" evidence="6">
        <dbReference type="Rhea" id="RHEA:16302"/>
    </physiologicalReaction>
</comment>
<dbReference type="Pfam" id="PF01582">
    <property type="entry name" value="TIR"/>
    <property type="match status" value="2"/>
</dbReference>
<evidence type="ECO:0000313" key="10">
    <source>
        <dbReference type="Proteomes" id="UP000434276"/>
    </source>
</evidence>
<evidence type="ECO:0000256" key="2">
    <source>
        <dbReference type="ARBA" id="ARBA00022614"/>
    </source>
</evidence>
<evidence type="ECO:0000313" key="9">
    <source>
        <dbReference type="EMBL" id="CAA0370809.1"/>
    </source>
</evidence>
<feature type="domain" description="TIR" evidence="8">
    <location>
        <begin position="229"/>
        <end position="392"/>
    </location>
</feature>
<dbReference type="ExpressionAtlas" id="A0A5S9X0S3">
    <property type="expression patterns" value="baseline and differential"/>
</dbReference>
<keyword evidence="3" id="KW-0677">Repeat</keyword>
<dbReference type="PANTHER" id="PTHR11017">
    <property type="entry name" value="LEUCINE-RICH REPEAT-CONTAINING PROTEIN"/>
    <property type="match status" value="1"/>
</dbReference>
<dbReference type="Pfam" id="PF00931">
    <property type="entry name" value="NB-ARC"/>
    <property type="match status" value="1"/>
</dbReference>
<name>A0A5S9X0S3_ARATH</name>
<dbReference type="GO" id="GO:0006952">
    <property type="term" value="P:defense response"/>
    <property type="evidence" value="ECO:0007669"/>
    <property type="project" value="InterPro"/>
</dbReference>
<reference evidence="9 10" key="1">
    <citation type="submission" date="2019-12" db="EMBL/GenBank/DDBJ databases">
        <authorList>
            <person name="Jiao W.-B."/>
            <person name="Schneeberger K."/>
        </authorList>
    </citation>
    <scope>NUCLEOTIDE SEQUENCE [LARGE SCALE GENOMIC DNA]</scope>
    <source>
        <strain evidence="10">cv. C24</strain>
    </source>
</reference>
<dbReference type="PROSITE" id="PS50104">
    <property type="entry name" value="TIR"/>
    <property type="match status" value="2"/>
</dbReference>
<accession>A0A5S9X0S3</accession>
<dbReference type="InterPro" id="IPR044974">
    <property type="entry name" value="Disease_R_plants"/>
</dbReference>
<organism evidence="9 10">
    <name type="scientific">Arabidopsis thaliana</name>
    <name type="common">Mouse-ear cress</name>
    <dbReference type="NCBI Taxonomy" id="3702"/>
    <lineage>
        <taxon>Eukaryota</taxon>
        <taxon>Viridiplantae</taxon>
        <taxon>Streptophyta</taxon>
        <taxon>Embryophyta</taxon>
        <taxon>Tracheophyta</taxon>
        <taxon>Spermatophyta</taxon>
        <taxon>Magnoliopsida</taxon>
        <taxon>eudicotyledons</taxon>
        <taxon>Gunneridae</taxon>
        <taxon>Pentapetalae</taxon>
        <taxon>rosids</taxon>
        <taxon>malvids</taxon>
        <taxon>Brassicales</taxon>
        <taxon>Brassicaceae</taxon>
        <taxon>Camelineae</taxon>
        <taxon>Arabidopsis</taxon>
    </lineage>
</organism>
<dbReference type="Gene3D" id="3.40.50.10140">
    <property type="entry name" value="Toll/interleukin-1 receptor homology (TIR) domain"/>
    <property type="match status" value="2"/>
</dbReference>
<dbReference type="FunFam" id="3.40.50.10140:FF:000007">
    <property type="entry name" value="Disease resistance protein (TIR-NBS-LRR class)"/>
    <property type="match status" value="2"/>
</dbReference>
<dbReference type="InterPro" id="IPR027417">
    <property type="entry name" value="P-loop_NTPase"/>
</dbReference>
<dbReference type="EC" id="3.2.2.6" evidence="1"/>
<dbReference type="Gene3D" id="3.80.10.10">
    <property type="entry name" value="Ribonuclease Inhibitor"/>
    <property type="match status" value="2"/>
</dbReference>
<dbReference type="InterPro" id="IPR042197">
    <property type="entry name" value="Apaf_helical"/>
</dbReference>
<evidence type="ECO:0000256" key="3">
    <source>
        <dbReference type="ARBA" id="ARBA00022737"/>
    </source>
</evidence>
<evidence type="ECO:0000256" key="4">
    <source>
        <dbReference type="ARBA" id="ARBA00022801"/>
    </source>
</evidence>
<dbReference type="GO" id="GO:0061809">
    <property type="term" value="F:NAD+ nucleosidase activity, cyclic ADP-ribose generating"/>
    <property type="evidence" value="ECO:0007669"/>
    <property type="project" value="UniProtKB-EC"/>
</dbReference>